<dbReference type="PROSITE" id="PS51767">
    <property type="entry name" value="PEPTIDASE_A1"/>
    <property type="match status" value="1"/>
</dbReference>
<dbReference type="InterPro" id="IPR001969">
    <property type="entry name" value="Aspartic_peptidase_AS"/>
</dbReference>
<feature type="disulfide bond" evidence="7">
    <location>
        <begin position="263"/>
        <end position="267"/>
    </location>
</feature>
<dbReference type="Gene3D" id="6.10.140.60">
    <property type="match status" value="1"/>
</dbReference>
<feature type="domain" description="Peptidase A1" evidence="10">
    <location>
        <begin position="71"/>
        <end position="381"/>
    </location>
</feature>
<protein>
    <submittedName>
        <fullName evidence="12">Pregnancy-associated glycoprotein-like isoform X1</fullName>
    </submittedName>
</protein>
<keyword evidence="11" id="KW-1185">Reference proteome</keyword>
<dbReference type="Proteomes" id="UP001652581">
    <property type="component" value="Chromosome 10"/>
</dbReference>
<evidence type="ECO:0000256" key="1">
    <source>
        <dbReference type="ARBA" id="ARBA00004239"/>
    </source>
</evidence>
<sequence>MKWLGILGLVALSECMIVIPLTKVKPMRENLREKNMLKDFLEQYTYHLSDNTAPEKRVYTQPLRNYLDLVYIADISIGTPPQNFKVVFDTGSANLWVPSIYCDSKACANHSVFNPPRSTTFSLEGRPFEITYGTGKIAGFLGYDTVRIGNLVIGSQAFGMSQKEPSIFLEHAVFDGILGLSYPALSVVGTTPVFDNLKKRRLLKEPIFAFYLSTKKENGSVVMFGGLDHSYYKGELKWVPVSQRLYWQISMDSITMNGKILGCKGGCQAIVDTGTAVLVGPTNVVTNIQKAINARPLTGYEYFIGCDAINTYSDIIFTINGVNYPVPAHAYIRQSLKGCCYSNFEGGSEKLSQSELWILGDVFLRLYFTVFDRGNNRIGLAPAV</sequence>
<keyword evidence="8" id="KW-0645">Protease</keyword>
<dbReference type="Pfam" id="PF00026">
    <property type="entry name" value="Asp"/>
    <property type="match status" value="1"/>
</dbReference>
<dbReference type="InterPro" id="IPR033121">
    <property type="entry name" value="PEPTIDASE_A1"/>
</dbReference>
<dbReference type="SUPFAM" id="SSF50630">
    <property type="entry name" value="Acid proteases"/>
    <property type="match status" value="1"/>
</dbReference>
<feature type="active site" evidence="6">
    <location>
        <position position="272"/>
    </location>
</feature>
<dbReference type="GeneID" id="102526333"/>
<dbReference type="Gene3D" id="2.40.70.10">
    <property type="entry name" value="Acid Proteases"/>
    <property type="match status" value="2"/>
</dbReference>
<dbReference type="InParanoid" id="A0A6I9IL32"/>
<evidence type="ECO:0000256" key="4">
    <source>
        <dbReference type="ARBA" id="ARBA00022729"/>
    </source>
</evidence>
<accession>A0A6I9IL32</accession>
<organism evidence="11 12">
    <name type="scientific">Vicugna pacos</name>
    <name type="common">Alpaca</name>
    <name type="synonym">Lama pacos</name>
    <dbReference type="NCBI Taxonomy" id="30538"/>
    <lineage>
        <taxon>Eukaryota</taxon>
        <taxon>Metazoa</taxon>
        <taxon>Chordata</taxon>
        <taxon>Craniata</taxon>
        <taxon>Vertebrata</taxon>
        <taxon>Euteleostomi</taxon>
        <taxon>Mammalia</taxon>
        <taxon>Eutheria</taxon>
        <taxon>Laurasiatheria</taxon>
        <taxon>Artiodactyla</taxon>
        <taxon>Tylopoda</taxon>
        <taxon>Camelidae</taxon>
        <taxon>Vicugna</taxon>
    </lineage>
</organism>
<gene>
    <name evidence="12" type="primary">LOC102526333</name>
</gene>
<keyword evidence="8" id="KW-0378">Hydrolase</keyword>
<dbReference type="Pfam" id="PF07966">
    <property type="entry name" value="A1_Propeptide"/>
    <property type="match status" value="1"/>
</dbReference>
<feature type="signal peptide" evidence="9">
    <location>
        <begin position="1"/>
        <end position="15"/>
    </location>
</feature>
<evidence type="ECO:0000259" key="10">
    <source>
        <dbReference type="PROSITE" id="PS51767"/>
    </source>
</evidence>
<dbReference type="PROSITE" id="PS00141">
    <property type="entry name" value="ASP_PROTEASE"/>
    <property type="match status" value="2"/>
</dbReference>
<dbReference type="GO" id="GO:0004190">
    <property type="term" value="F:aspartic-type endopeptidase activity"/>
    <property type="evidence" value="ECO:0007669"/>
    <property type="project" value="UniProtKB-KW"/>
</dbReference>
<keyword evidence="8" id="KW-0064">Aspartyl protease</keyword>
<dbReference type="PANTHER" id="PTHR47966">
    <property type="entry name" value="BETA-SITE APP-CLEAVING ENZYME, ISOFORM A-RELATED"/>
    <property type="match status" value="1"/>
</dbReference>
<evidence type="ECO:0000256" key="2">
    <source>
        <dbReference type="ARBA" id="ARBA00007447"/>
    </source>
</evidence>
<comment type="subcellular location">
    <subcellularLocation>
        <location evidence="1">Secreted</location>
        <location evidence="1">Extracellular space</location>
    </subcellularLocation>
</comment>
<proteinExistence type="inferred from homology"/>
<evidence type="ECO:0000256" key="6">
    <source>
        <dbReference type="PIRSR" id="PIRSR601461-1"/>
    </source>
</evidence>
<evidence type="ECO:0000313" key="11">
    <source>
        <dbReference type="Proteomes" id="UP001652581"/>
    </source>
</evidence>
<keyword evidence="3" id="KW-0964">Secreted</keyword>
<dbReference type="FunFam" id="2.40.70.10:FF:000004">
    <property type="entry name" value="Pepsin A"/>
    <property type="match status" value="1"/>
</dbReference>
<dbReference type="GO" id="GO:0005576">
    <property type="term" value="C:extracellular region"/>
    <property type="evidence" value="ECO:0007669"/>
    <property type="project" value="UniProtKB-SubCell"/>
</dbReference>
<dbReference type="InterPro" id="IPR001461">
    <property type="entry name" value="Aspartic_peptidase_A1"/>
</dbReference>
<dbReference type="GO" id="GO:0006508">
    <property type="term" value="P:proteolysis"/>
    <property type="evidence" value="ECO:0007669"/>
    <property type="project" value="UniProtKB-KW"/>
</dbReference>
<feature type="disulfide bond" evidence="7">
    <location>
        <begin position="102"/>
        <end position="107"/>
    </location>
</feature>
<keyword evidence="5 7" id="KW-1015">Disulfide bond</keyword>
<dbReference type="KEGG" id="vpc:102526333"/>
<evidence type="ECO:0000256" key="9">
    <source>
        <dbReference type="SAM" id="SignalP"/>
    </source>
</evidence>
<dbReference type="AlphaFoldDB" id="A0A6I9IL32"/>
<dbReference type="RefSeq" id="XP_006214949.2">
    <property type="nucleotide sequence ID" value="XM_006214887.3"/>
</dbReference>
<keyword evidence="4 9" id="KW-0732">Signal</keyword>
<dbReference type="FunCoup" id="A0A6I9IL32">
    <property type="interactions" value="32"/>
</dbReference>
<evidence type="ECO:0000256" key="7">
    <source>
        <dbReference type="PIRSR" id="PIRSR601461-2"/>
    </source>
</evidence>
<feature type="disulfide bond" evidence="7">
    <location>
        <begin position="306"/>
        <end position="340"/>
    </location>
</feature>
<evidence type="ECO:0000256" key="8">
    <source>
        <dbReference type="RuleBase" id="RU000454"/>
    </source>
</evidence>
<dbReference type="InterPro" id="IPR021109">
    <property type="entry name" value="Peptidase_aspartic_dom_sf"/>
</dbReference>
<evidence type="ECO:0000256" key="5">
    <source>
        <dbReference type="ARBA" id="ARBA00023157"/>
    </source>
</evidence>
<reference evidence="12" key="1">
    <citation type="submission" date="2025-08" db="UniProtKB">
        <authorList>
            <consortium name="RefSeq"/>
        </authorList>
    </citation>
    <scope>IDENTIFICATION</scope>
</reference>
<dbReference type="FunFam" id="2.40.70.10:FF:000006">
    <property type="entry name" value="Cathepsin E"/>
    <property type="match status" value="1"/>
</dbReference>
<dbReference type="InterPro" id="IPR012848">
    <property type="entry name" value="Aspartic_peptidase_N"/>
</dbReference>
<name>A0A6I9IL32_VICPA</name>
<feature type="active site" evidence="6">
    <location>
        <position position="89"/>
    </location>
</feature>
<feature type="chain" id="PRO_5027023521" evidence="9">
    <location>
        <begin position="16"/>
        <end position="384"/>
    </location>
</feature>
<dbReference type="PANTHER" id="PTHR47966:SF49">
    <property type="entry name" value="PEPSIN A-5"/>
    <property type="match status" value="1"/>
</dbReference>
<comment type="similarity">
    <text evidence="2 8">Belongs to the peptidase A1 family.</text>
</comment>
<evidence type="ECO:0000256" key="3">
    <source>
        <dbReference type="ARBA" id="ARBA00022525"/>
    </source>
</evidence>
<dbReference type="PRINTS" id="PR00792">
    <property type="entry name" value="PEPSIN"/>
</dbReference>
<evidence type="ECO:0000313" key="12">
    <source>
        <dbReference type="RefSeq" id="XP_006214949.2"/>
    </source>
</evidence>